<evidence type="ECO:0000256" key="3">
    <source>
        <dbReference type="ARBA" id="ARBA00022801"/>
    </source>
</evidence>
<feature type="compositionally biased region" description="Low complexity" evidence="5">
    <location>
        <begin position="382"/>
        <end position="400"/>
    </location>
</feature>
<gene>
    <name evidence="8" type="ORF">LKD31_08000</name>
</gene>
<dbReference type="InterPro" id="IPR052354">
    <property type="entry name" value="Cell_Wall_Dynamics_Protein"/>
</dbReference>
<dbReference type="InterPro" id="IPR038765">
    <property type="entry name" value="Papain-like_cys_pep_sf"/>
</dbReference>
<dbReference type="Proteomes" id="UP001199424">
    <property type="component" value="Unassembled WGS sequence"/>
</dbReference>
<dbReference type="Gene3D" id="2.30.30.40">
    <property type="entry name" value="SH3 Domains"/>
    <property type="match status" value="4"/>
</dbReference>
<feature type="domain" description="SH3b" evidence="6">
    <location>
        <begin position="232"/>
        <end position="298"/>
    </location>
</feature>
<evidence type="ECO:0000313" key="8">
    <source>
        <dbReference type="EMBL" id="MCC2136960.1"/>
    </source>
</evidence>
<sequence>MQNVKKLSRTAAVFLLAVLILICSTVLPNTGTTVSAASAELTSIGLAEHALKAYRDGWQYSYGAYGNFNSNGVRASDCSGLIYSYFCWVDDNSNIQPNWNYPRTVTAQANDAVESGPIDTIPRTHGLIVTIANYDHVGVYVGNGMVVDNSTWGVNMRYESIPGHGWLQWHKLGSITYPTTGWYKFDGDYFYYENGEYVINTTRTINGVTYTFGSDGVSDKTPSSANGSFSEADSAFNAKTTAGVRLRKGPGLSYDTITVLAEGTKVNVTSTKNSEWYAVTTASGQKGYVFSEYLNVTGTVNEDDSSDSGSSDNSNTGTNGEAAKTTTGVHLRSGKGTNYSSLGVIPGGTAITVTDKSDVWYAVTVNGKSGYMYSEYIKLTSTGSSDNNTSSGSTDGSASAQTNEDVHLREGRGTNYRSLGVIANGTTITVTDTSVSDWYGVTVNGKSGYMFSEYITMNGSNSGSTDSSASSDTMRTTAYLNLRSGTGTDTNVLTVIPEGASVTVLEKTTSEWYKVSYGSRTGYVFTEYLK</sequence>
<feature type="domain" description="SH3b" evidence="6">
    <location>
        <begin position="319"/>
        <end position="381"/>
    </location>
</feature>
<dbReference type="PROSITE" id="PS51781">
    <property type="entry name" value="SH3B"/>
    <property type="match status" value="4"/>
</dbReference>
<dbReference type="InterPro" id="IPR000064">
    <property type="entry name" value="NLP_P60_dom"/>
</dbReference>
<evidence type="ECO:0000259" key="7">
    <source>
        <dbReference type="PROSITE" id="PS51935"/>
    </source>
</evidence>
<comment type="similarity">
    <text evidence="1">Belongs to the peptidase C40 family.</text>
</comment>
<feature type="domain" description="NlpC/P60" evidence="7">
    <location>
        <begin position="41"/>
        <end position="178"/>
    </location>
</feature>
<keyword evidence="2" id="KW-0645">Protease</keyword>
<reference evidence="8" key="1">
    <citation type="submission" date="2021-10" db="EMBL/GenBank/DDBJ databases">
        <title>Anaerobic single-cell dispensing facilitates the cultivation of human gut bacteria.</title>
        <authorList>
            <person name="Afrizal A."/>
        </authorList>
    </citation>
    <scope>NUCLEOTIDE SEQUENCE</scope>
    <source>
        <strain evidence="8">CLA-AA-H250</strain>
    </source>
</reference>
<feature type="compositionally biased region" description="Low complexity" evidence="5">
    <location>
        <begin position="307"/>
        <end position="321"/>
    </location>
</feature>
<keyword evidence="9" id="KW-1185">Reference proteome</keyword>
<dbReference type="SMART" id="SM00287">
    <property type="entry name" value="SH3b"/>
    <property type="match status" value="4"/>
</dbReference>
<evidence type="ECO:0000313" key="9">
    <source>
        <dbReference type="Proteomes" id="UP001199424"/>
    </source>
</evidence>
<dbReference type="SUPFAM" id="SSF54001">
    <property type="entry name" value="Cysteine proteinases"/>
    <property type="match status" value="1"/>
</dbReference>
<dbReference type="Pfam" id="PF08239">
    <property type="entry name" value="SH3_3"/>
    <property type="match status" value="4"/>
</dbReference>
<dbReference type="RefSeq" id="WP_308449310.1">
    <property type="nucleotide sequence ID" value="NZ_JAJEQC010000007.1"/>
</dbReference>
<dbReference type="PANTHER" id="PTHR34408:SF1">
    <property type="entry name" value="GLYCOSYL HYDROLASE FAMILY 19 DOMAIN-CONTAINING PROTEIN HI_1415"/>
    <property type="match status" value="1"/>
</dbReference>
<dbReference type="PROSITE" id="PS51935">
    <property type="entry name" value="NLPC_P60"/>
    <property type="match status" value="1"/>
</dbReference>
<feature type="region of interest" description="Disordered" evidence="5">
    <location>
        <begin position="300"/>
        <end position="332"/>
    </location>
</feature>
<evidence type="ECO:0000256" key="2">
    <source>
        <dbReference type="ARBA" id="ARBA00022670"/>
    </source>
</evidence>
<dbReference type="EMBL" id="JAJEQC010000007">
    <property type="protein sequence ID" value="MCC2136960.1"/>
    <property type="molecule type" value="Genomic_DNA"/>
</dbReference>
<protein>
    <submittedName>
        <fullName evidence="8">SH3 domain-containing protein</fullName>
    </submittedName>
</protein>
<dbReference type="Gene3D" id="3.90.1720.10">
    <property type="entry name" value="endopeptidase domain like (from Nostoc punctiforme)"/>
    <property type="match status" value="1"/>
</dbReference>
<keyword evidence="3" id="KW-0378">Hydrolase</keyword>
<name>A0AAE3ALI8_9FIRM</name>
<evidence type="ECO:0000259" key="6">
    <source>
        <dbReference type="PROSITE" id="PS51781"/>
    </source>
</evidence>
<feature type="domain" description="SH3b" evidence="6">
    <location>
        <begin position="465"/>
        <end position="530"/>
    </location>
</feature>
<organism evidence="8 9">
    <name type="scientific">Hominenteromicrobium mulieris</name>
    <dbReference type="NCBI Taxonomy" id="2885357"/>
    <lineage>
        <taxon>Bacteria</taxon>
        <taxon>Bacillati</taxon>
        <taxon>Bacillota</taxon>
        <taxon>Clostridia</taxon>
        <taxon>Eubacteriales</taxon>
        <taxon>Oscillospiraceae</taxon>
        <taxon>Hominenteromicrobium</taxon>
    </lineage>
</organism>
<feature type="domain" description="SH3b" evidence="6">
    <location>
        <begin position="393"/>
        <end position="459"/>
    </location>
</feature>
<dbReference type="GO" id="GO:0006508">
    <property type="term" value="P:proteolysis"/>
    <property type="evidence" value="ECO:0007669"/>
    <property type="project" value="UniProtKB-KW"/>
</dbReference>
<dbReference type="GO" id="GO:0008234">
    <property type="term" value="F:cysteine-type peptidase activity"/>
    <property type="evidence" value="ECO:0007669"/>
    <property type="project" value="UniProtKB-KW"/>
</dbReference>
<dbReference type="AlphaFoldDB" id="A0AAE3ALI8"/>
<dbReference type="SUPFAM" id="SSF50044">
    <property type="entry name" value="SH3-domain"/>
    <property type="match status" value="1"/>
</dbReference>
<keyword evidence="4" id="KW-0788">Thiol protease</keyword>
<proteinExistence type="inferred from homology"/>
<dbReference type="PANTHER" id="PTHR34408">
    <property type="entry name" value="FAMILY PROTEIN, PUTATIVE-RELATED"/>
    <property type="match status" value="1"/>
</dbReference>
<accession>A0AAE3ALI8</accession>
<dbReference type="Pfam" id="PF00877">
    <property type="entry name" value="NLPC_P60"/>
    <property type="match status" value="1"/>
</dbReference>
<comment type="caution">
    <text evidence="8">The sequence shown here is derived from an EMBL/GenBank/DDBJ whole genome shotgun (WGS) entry which is preliminary data.</text>
</comment>
<evidence type="ECO:0000256" key="5">
    <source>
        <dbReference type="SAM" id="MobiDB-lite"/>
    </source>
</evidence>
<evidence type="ECO:0000256" key="4">
    <source>
        <dbReference type="ARBA" id="ARBA00022807"/>
    </source>
</evidence>
<feature type="region of interest" description="Disordered" evidence="5">
    <location>
        <begin position="382"/>
        <end position="412"/>
    </location>
</feature>
<evidence type="ECO:0000256" key="1">
    <source>
        <dbReference type="ARBA" id="ARBA00007074"/>
    </source>
</evidence>
<dbReference type="InterPro" id="IPR036028">
    <property type="entry name" value="SH3-like_dom_sf"/>
</dbReference>
<dbReference type="InterPro" id="IPR003646">
    <property type="entry name" value="SH3-like_bac-type"/>
</dbReference>